<dbReference type="InterPro" id="IPR022878">
    <property type="entry name" value="V-ATPase_asu"/>
</dbReference>
<evidence type="ECO:0000256" key="8">
    <source>
        <dbReference type="ARBA" id="ARBA00023065"/>
    </source>
</evidence>
<keyword evidence="8" id="KW-0406">Ion transport</keyword>
<dbReference type="PRINTS" id="PR00379">
    <property type="entry name" value="INTEIN"/>
</dbReference>
<dbReference type="Gene3D" id="3.10.28.10">
    <property type="entry name" value="Homing endonucleases"/>
    <property type="match status" value="1"/>
</dbReference>
<gene>
    <name evidence="11" type="ORF">DRO04_00995</name>
</gene>
<dbReference type="Gene3D" id="3.40.50.300">
    <property type="entry name" value="P-loop containing nucleotide triphosphate hydrolases"/>
    <property type="match status" value="1"/>
</dbReference>
<keyword evidence="2" id="KW-0813">Transport</keyword>
<evidence type="ECO:0000256" key="6">
    <source>
        <dbReference type="ARBA" id="ARBA00022967"/>
    </source>
</evidence>
<evidence type="ECO:0000313" key="11">
    <source>
        <dbReference type="EMBL" id="RLG70873.1"/>
    </source>
</evidence>
<dbReference type="PROSITE" id="PS00152">
    <property type="entry name" value="ATPASE_ALPHA_BETA"/>
    <property type="match status" value="1"/>
</dbReference>
<dbReference type="CDD" id="cd18111">
    <property type="entry name" value="ATP-synt_V_A-type_alpha_C"/>
    <property type="match status" value="1"/>
</dbReference>
<dbReference type="EC" id="3.6.3.14" evidence="11"/>
<organism evidence="11 12">
    <name type="scientific">Candidatus Iainarchaeum sp</name>
    <dbReference type="NCBI Taxonomy" id="3101447"/>
    <lineage>
        <taxon>Archaea</taxon>
        <taxon>Candidatus Iainarchaeota</taxon>
        <taxon>Candidatus Iainarchaeia</taxon>
        <taxon>Candidatus Iainarchaeales</taxon>
        <taxon>Candidatus Iainarchaeaceae</taxon>
        <taxon>Candidatus Iainarchaeum</taxon>
    </lineage>
</organism>
<accession>A0A497JHY5</accession>
<dbReference type="GO" id="GO:0005524">
    <property type="term" value="F:ATP binding"/>
    <property type="evidence" value="ECO:0007669"/>
    <property type="project" value="UniProtKB-KW"/>
</dbReference>
<dbReference type="CDD" id="cd00081">
    <property type="entry name" value="Hint"/>
    <property type="match status" value="1"/>
</dbReference>
<dbReference type="SUPFAM" id="SSF55608">
    <property type="entry name" value="Homing endonucleases"/>
    <property type="match status" value="1"/>
</dbReference>
<keyword evidence="6" id="KW-1278">Translocase</keyword>
<proteinExistence type="inferred from homology"/>
<keyword evidence="5" id="KW-0067">ATP-binding</keyword>
<evidence type="ECO:0000256" key="3">
    <source>
        <dbReference type="ARBA" id="ARBA00022741"/>
    </source>
</evidence>
<dbReference type="InterPro" id="IPR027434">
    <property type="entry name" value="Homing_endonucl"/>
</dbReference>
<dbReference type="InterPro" id="IPR003586">
    <property type="entry name" value="Hint_dom_C"/>
</dbReference>
<evidence type="ECO:0000256" key="9">
    <source>
        <dbReference type="SAM" id="Coils"/>
    </source>
</evidence>
<dbReference type="CDD" id="cd01134">
    <property type="entry name" value="V_A-ATPase_A"/>
    <property type="match status" value="1"/>
</dbReference>
<dbReference type="NCBIfam" id="NF003220">
    <property type="entry name" value="PRK04192.1"/>
    <property type="match status" value="1"/>
</dbReference>
<dbReference type="SMART" id="SM00306">
    <property type="entry name" value="HintN"/>
    <property type="match status" value="1"/>
</dbReference>
<feature type="domain" description="DOD-type homing endonuclease" evidence="10">
    <location>
        <begin position="246"/>
        <end position="378"/>
    </location>
</feature>
<dbReference type="InterPro" id="IPR003587">
    <property type="entry name" value="Hint_dom_N"/>
</dbReference>
<evidence type="ECO:0000256" key="2">
    <source>
        <dbReference type="ARBA" id="ARBA00022448"/>
    </source>
</evidence>
<dbReference type="SUPFAM" id="SSF51294">
    <property type="entry name" value="Hedgehog/intein (Hint) domain"/>
    <property type="match status" value="1"/>
</dbReference>
<dbReference type="SUPFAM" id="SSF47917">
    <property type="entry name" value="C-terminal domain of alpha and beta subunits of F1 ATP synthase"/>
    <property type="match status" value="1"/>
</dbReference>
<evidence type="ECO:0000256" key="1">
    <source>
        <dbReference type="ARBA" id="ARBA00008936"/>
    </source>
</evidence>
<dbReference type="EMBL" id="QMWP01000026">
    <property type="protein sequence ID" value="RLG70873.1"/>
    <property type="molecule type" value="Genomic_DNA"/>
</dbReference>
<dbReference type="InterPro" id="IPR055190">
    <property type="entry name" value="ATP-synt_VA_C"/>
</dbReference>
<dbReference type="GO" id="GO:0016539">
    <property type="term" value="P:intein-mediated protein splicing"/>
    <property type="evidence" value="ECO:0007669"/>
    <property type="project" value="InterPro"/>
</dbReference>
<evidence type="ECO:0000256" key="5">
    <source>
        <dbReference type="ARBA" id="ARBA00022840"/>
    </source>
</evidence>
<dbReference type="Pfam" id="PF14890">
    <property type="entry name" value="Intein_splicing"/>
    <property type="match status" value="1"/>
</dbReference>
<dbReference type="SUPFAM" id="SSF52540">
    <property type="entry name" value="P-loop containing nucleoside triphosphate hydrolases"/>
    <property type="match status" value="1"/>
</dbReference>
<protein>
    <submittedName>
        <fullName evidence="11">V-type ATP synthase subunit A</fullName>
        <ecNumber evidence="11">3.6.3.14</ecNumber>
    </submittedName>
</protein>
<dbReference type="InterPro" id="IPR030934">
    <property type="entry name" value="Intein_C"/>
</dbReference>
<evidence type="ECO:0000256" key="4">
    <source>
        <dbReference type="ARBA" id="ARBA00022813"/>
    </source>
</evidence>
<keyword evidence="4" id="KW-0068">Autocatalytic cleavage</keyword>
<name>A0A497JHY5_9ARCH</name>
<dbReference type="FunFam" id="1.10.1140.10:FF:000002">
    <property type="entry name" value="V-type proton ATPase catalytic subunit A"/>
    <property type="match status" value="1"/>
</dbReference>
<dbReference type="Proteomes" id="UP000278031">
    <property type="component" value="Unassembled WGS sequence"/>
</dbReference>
<evidence type="ECO:0000313" key="12">
    <source>
        <dbReference type="Proteomes" id="UP000278031"/>
    </source>
</evidence>
<evidence type="ECO:0000256" key="7">
    <source>
        <dbReference type="ARBA" id="ARBA00023000"/>
    </source>
</evidence>
<dbReference type="Pfam" id="PF22919">
    <property type="entry name" value="ATP-synt_VA_C"/>
    <property type="match status" value="1"/>
</dbReference>
<dbReference type="InterPro" id="IPR004042">
    <property type="entry name" value="Intein_endonuc_central"/>
</dbReference>
<dbReference type="NCBIfam" id="TIGR01443">
    <property type="entry name" value="intein_Cterm"/>
    <property type="match status" value="1"/>
</dbReference>
<dbReference type="NCBIfam" id="TIGR01445">
    <property type="entry name" value="intein_Nterm"/>
    <property type="match status" value="1"/>
</dbReference>
<dbReference type="InterPro" id="IPR004860">
    <property type="entry name" value="LAGLIDADG_dom"/>
</dbReference>
<dbReference type="InterPro" id="IPR036844">
    <property type="entry name" value="Hint_dom_sf"/>
</dbReference>
<keyword evidence="9" id="KW-0175">Coiled coil</keyword>
<keyword evidence="3" id="KW-0547">Nucleotide-binding</keyword>
<dbReference type="GO" id="GO:0004519">
    <property type="term" value="F:endonuclease activity"/>
    <property type="evidence" value="ECO:0007669"/>
    <property type="project" value="InterPro"/>
</dbReference>
<dbReference type="PROSITE" id="PS50817">
    <property type="entry name" value="INTEIN_N_TER"/>
    <property type="match status" value="1"/>
</dbReference>
<dbReference type="GO" id="GO:0046034">
    <property type="term" value="P:ATP metabolic process"/>
    <property type="evidence" value="ECO:0007669"/>
    <property type="project" value="InterPro"/>
</dbReference>
<dbReference type="PANTHER" id="PTHR43607:SF1">
    <property type="entry name" value="H(+)-TRANSPORTING TWO-SECTOR ATPASE"/>
    <property type="match status" value="1"/>
</dbReference>
<dbReference type="InterPro" id="IPR006142">
    <property type="entry name" value="INTEIN"/>
</dbReference>
<dbReference type="PANTHER" id="PTHR43607">
    <property type="entry name" value="V-TYPE PROTON ATPASE CATALYTIC SUBUNIT A"/>
    <property type="match status" value="1"/>
</dbReference>
<dbReference type="InterPro" id="IPR027417">
    <property type="entry name" value="P-loop_NTPase"/>
</dbReference>
<dbReference type="Gene3D" id="2.170.16.10">
    <property type="entry name" value="Hedgehog/Intein (Hint) domain"/>
    <property type="match status" value="2"/>
</dbReference>
<dbReference type="SMART" id="SM00305">
    <property type="entry name" value="HintC"/>
    <property type="match status" value="1"/>
</dbReference>
<sequence length="866" mass="98581">MAKGGTACIPGPFGAGKCVMPDTPVLTADGIRNIEDLYKEIEKNAENEVVEENEYEKMIRLKEPIQIFTFDGTTIKEGLATHIYKGFTTEVVRIKTRSGREFELTPLHKLFVLDENLEIKEVPAKNLCKGMFVAMPRKLPANKEYQKIEFISGRIASGKDKKRFKELCDFVCKKKNISKKELSKLLGISYHKLTGFYLMKNNPNADVFLKLCRLAEVESKVELLKAERQSKAMRIPGILDEKLAKFLGMMLADGSIVGNRVAFFNKDSKLRRKVKMLMKELFNIDAKEIKPKNRVESIETNNKMLKDFLVWFGFAERKKSKYSRIHNLLINSPESVIRSFLKGYIACDGYIGRTELEISTASHGIAQGIGYLLCRLGILFRIRKGEGRYRIFIPPKEANKIENYYEREYYYCAADIVPMNPELFRRFILDKPFALEQKSLSSAGFYKKQNLTSEMFVKIAKSCNVAQNFALLAQALESIFLDEIKSVEIINKETAVYDLTVSDTHNFVGGFIPCIFHNTVSQHQLAKWSDADIVVFIGCGERGNEMTEVLIEFPELKDPRTGKPLMERTCLIANTSNMPVAAREASIYTGITIAEYYRDMGYDVALMADSTSRWAEAMREISARLEEMPGEEGYPAYLASRLAAFYERAGRVKTLNGKIASVSVIGAVSPPGGDFSEPVTQNTLRITKVFWALDAPLAYRRHFPAINWLTSYSLYAKELDKWLDENVAKDFSEKRKEAMALLQKEAELQEIVQLVGPDALPEEEKLILHVTKSIREDFLQQNAFHEVDSYCSLKKQYAMLNTILYFYAKGKEALANGVRVNELKALEVNEKIARMKYQKDYEGYIKSVVAEIDKEIGRLIAMRRGE</sequence>
<keyword evidence="11" id="KW-0378">Hydrolase</keyword>
<dbReference type="Gene3D" id="1.10.1140.10">
    <property type="entry name" value="Bovine Mitochondrial F1-atpase, Atp Synthase Beta Chain, Chain D, domain 3"/>
    <property type="match status" value="1"/>
</dbReference>
<dbReference type="InterPro" id="IPR024034">
    <property type="entry name" value="ATPase_F1/V1_b/a_C"/>
</dbReference>
<dbReference type="InterPro" id="IPR000194">
    <property type="entry name" value="ATPase_F1/V1/A1_a/bsu_nucl-bd"/>
</dbReference>
<comment type="similarity">
    <text evidence="1">Belongs to the ATPase alpha/beta chains family.</text>
</comment>
<comment type="caution">
    <text evidence="11">The sequence shown here is derived from an EMBL/GenBank/DDBJ whole genome shotgun (WGS) entry which is preliminary data.</text>
</comment>
<dbReference type="GO" id="GO:0016787">
    <property type="term" value="F:hydrolase activity"/>
    <property type="evidence" value="ECO:0007669"/>
    <property type="project" value="UniProtKB-KW"/>
</dbReference>
<dbReference type="GO" id="GO:0046961">
    <property type="term" value="F:proton-transporting ATPase activity, rotational mechanism"/>
    <property type="evidence" value="ECO:0007669"/>
    <property type="project" value="InterPro"/>
</dbReference>
<dbReference type="PROSITE" id="PS50819">
    <property type="entry name" value="INTEIN_ENDONUCLEASE"/>
    <property type="match status" value="1"/>
</dbReference>
<dbReference type="AlphaFoldDB" id="A0A497JHY5"/>
<dbReference type="Pfam" id="PF14528">
    <property type="entry name" value="LAGLIDADG_3"/>
    <property type="match status" value="1"/>
</dbReference>
<feature type="coiled-coil region" evidence="9">
    <location>
        <begin position="31"/>
        <end position="58"/>
    </location>
</feature>
<dbReference type="Pfam" id="PF00006">
    <property type="entry name" value="ATP-synt_ab"/>
    <property type="match status" value="1"/>
</dbReference>
<dbReference type="InterPro" id="IPR006141">
    <property type="entry name" value="Intein_N"/>
</dbReference>
<dbReference type="PROSITE" id="PS50818">
    <property type="entry name" value="INTEIN_C_TER"/>
    <property type="match status" value="1"/>
</dbReference>
<dbReference type="InterPro" id="IPR020003">
    <property type="entry name" value="ATPase_a/bsu_AS"/>
</dbReference>
<evidence type="ECO:0000259" key="10">
    <source>
        <dbReference type="PROSITE" id="PS50819"/>
    </source>
</evidence>
<keyword evidence="7" id="KW-0651">Protein splicing</keyword>
<reference evidence="11 12" key="1">
    <citation type="submission" date="2018-06" db="EMBL/GenBank/DDBJ databases">
        <title>Extensive metabolic versatility and redundancy in microbially diverse, dynamic hydrothermal sediments.</title>
        <authorList>
            <person name="Dombrowski N."/>
            <person name="Teske A."/>
            <person name="Baker B.J."/>
        </authorList>
    </citation>
    <scope>NUCLEOTIDE SEQUENCE [LARGE SCALE GENOMIC DNA]</scope>
    <source>
        <strain evidence="11">B51_G17</strain>
    </source>
</reference>